<name>A0ABV7C1M9_9PROT</name>
<reference evidence="3" key="1">
    <citation type="journal article" date="2019" name="Int. J. Syst. Evol. Microbiol.">
        <title>The Global Catalogue of Microorganisms (GCM) 10K type strain sequencing project: providing services to taxonomists for standard genome sequencing and annotation.</title>
        <authorList>
            <consortium name="The Broad Institute Genomics Platform"/>
            <consortium name="The Broad Institute Genome Sequencing Center for Infectious Disease"/>
            <person name="Wu L."/>
            <person name="Ma J."/>
        </authorList>
    </citation>
    <scope>NUCLEOTIDE SEQUENCE [LARGE SCALE GENOMIC DNA]</scope>
    <source>
        <strain evidence="3">CGMCC 1.16855</strain>
    </source>
</reference>
<feature type="region of interest" description="Disordered" evidence="1">
    <location>
        <begin position="63"/>
        <end position="96"/>
    </location>
</feature>
<gene>
    <name evidence="2" type="ORF">ACFOD3_23825</name>
</gene>
<evidence type="ECO:0000313" key="3">
    <source>
        <dbReference type="Proteomes" id="UP001595420"/>
    </source>
</evidence>
<evidence type="ECO:0000256" key="1">
    <source>
        <dbReference type="SAM" id="MobiDB-lite"/>
    </source>
</evidence>
<comment type="caution">
    <text evidence="2">The sequence shown here is derived from an EMBL/GenBank/DDBJ whole genome shotgun (WGS) entry which is preliminary data.</text>
</comment>
<keyword evidence="3" id="KW-1185">Reference proteome</keyword>
<dbReference type="RefSeq" id="WP_379793765.1">
    <property type="nucleotide sequence ID" value="NZ_JAFNJS010000008.1"/>
</dbReference>
<organism evidence="2 3">
    <name type="scientific">Falsiroseomonas tokyonensis</name>
    <dbReference type="NCBI Taxonomy" id="430521"/>
    <lineage>
        <taxon>Bacteria</taxon>
        <taxon>Pseudomonadati</taxon>
        <taxon>Pseudomonadota</taxon>
        <taxon>Alphaproteobacteria</taxon>
        <taxon>Acetobacterales</taxon>
        <taxon>Roseomonadaceae</taxon>
        <taxon>Falsiroseomonas</taxon>
    </lineage>
</organism>
<accession>A0ABV7C1M9</accession>
<protein>
    <submittedName>
        <fullName evidence="2">Helix-turn-helix domain-containing protein</fullName>
    </submittedName>
</protein>
<dbReference type="Proteomes" id="UP001595420">
    <property type="component" value="Unassembled WGS sequence"/>
</dbReference>
<evidence type="ECO:0000313" key="2">
    <source>
        <dbReference type="EMBL" id="MFC3002949.1"/>
    </source>
</evidence>
<proteinExistence type="predicted"/>
<dbReference type="EMBL" id="JBHRSB010000008">
    <property type="protein sequence ID" value="MFC3002949.1"/>
    <property type="molecule type" value="Genomic_DNA"/>
</dbReference>
<sequence>MANSVSSLPPPPLTPEALANRWDCKPDHIRALCRQGRLRHFSVGRQVRIPQDAALEYESRCGKSSTEAGGMRSGAKTAGHTAVLSAPRIMMPPSGR</sequence>